<dbReference type="PANTHER" id="PTHR23501:SF197">
    <property type="entry name" value="COMD"/>
    <property type="match status" value="1"/>
</dbReference>
<dbReference type="GO" id="GO:0005886">
    <property type="term" value="C:plasma membrane"/>
    <property type="evidence" value="ECO:0007669"/>
    <property type="project" value="UniProtKB-SubCell"/>
</dbReference>
<feature type="transmembrane region" description="Helical" evidence="7">
    <location>
        <begin position="295"/>
        <end position="319"/>
    </location>
</feature>
<keyword evidence="3" id="KW-1003">Cell membrane</keyword>
<dbReference type="Proteomes" id="UP000193862">
    <property type="component" value="Unassembled WGS sequence"/>
</dbReference>
<dbReference type="InterPro" id="IPR036259">
    <property type="entry name" value="MFS_trans_sf"/>
</dbReference>
<evidence type="ECO:0000259" key="8">
    <source>
        <dbReference type="PROSITE" id="PS50850"/>
    </source>
</evidence>
<feature type="transmembrane region" description="Helical" evidence="7">
    <location>
        <begin position="360"/>
        <end position="381"/>
    </location>
</feature>
<feature type="transmembrane region" description="Helical" evidence="7">
    <location>
        <begin position="387"/>
        <end position="406"/>
    </location>
</feature>
<keyword evidence="6 7" id="KW-0472">Membrane</keyword>
<evidence type="ECO:0000313" key="10">
    <source>
        <dbReference type="Proteomes" id="UP000193862"/>
    </source>
</evidence>
<feature type="transmembrane region" description="Helical" evidence="7">
    <location>
        <begin position="193"/>
        <end position="213"/>
    </location>
</feature>
<dbReference type="InterPro" id="IPR011701">
    <property type="entry name" value="MFS"/>
</dbReference>
<name>A0A1Y5S9B8_9RHOB</name>
<evidence type="ECO:0000256" key="7">
    <source>
        <dbReference type="SAM" id="Phobius"/>
    </source>
</evidence>
<dbReference type="Gene3D" id="1.20.1720.10">
    <property type="entry name" value="Multidrug resistance protein D"/>
    <property type="match status" value="1"/>
</dbReference>
<feature type="domain" description="Major facilitator superfamily (MFS) profile" evidence="8">
    <location>
        <begin position="41"/>
        <end position="518"/>
    </location>
</feature>
<feature type="transmembrane region" description="Helical" evidence="7">
    <location>
        <begin position="75"/>
        <end position="94"/>
    </location>
</feature>
<evidence type="ECO:0000256" key="5">
    <source>
        <dbReference type="ARBA" id="ARBA00022989"/>
    </source>
</evidence>
<evidence type="ECO:0000256" key="3">
    <source>
        <dbReference type="ARBA" id="ARBA00022475"/>
    </source>
</evidence>
<feature type="transmembrane region" description="Helical" evidence="7">
    <location>
        <begin position="331"/>
        <end position="348"/>
    </location>
</feature>
<feature type="transmembrane region" description="Helical" evidence="7">
    <location>
        <begin position="225"/>
        <end position="245"/>
    </location>
</feature>
<dbReference type="PROSITE" id="PS50850">
    <property type="entry name" value="MFS"/>
    <property type="match status" value="1"/>
</dbReference>
<dbReference type="AlphaFoldDB" id="A0A1Y5S9B8"/>
<keyword evidence="2" id="KW-0813">Transport</keyword>
<keyword evidence="10" id="KW-1185">Reference proteome</keyword>
<dbReference type="SUPFAM" id="SSF103473">
    <property type="entry name" value="MFS general substrate transporter"/>
    <property type="match status" value="1"/>
</dbReference>
<feature type="transmembrane region" description="Helical" evidence="7">
    <location>
        <begin position="427"/>
        <end position="447"/>
    </location>
</feature>
<dbReference type="RefSeq" id="WP_234990391.1">
    <property type="nucleotide sequence ID" value="NZ_FWFS01000004.1"/>
</dbReference>
<feature type="transmembrane region" description="Helical" evidence="7">
    <location>
        <begin position="257"/>
        <end position="275"/>
    </location>
</feature>
<dbReference type="GO" id="GO:0022857">
    <property type="term" value="F:transmembrane transporter activity"/>
    <property type="evidence" value="ECO:0007669"/>
    <property type="project" value="InterPro"/>
</dbReference>
<evidence type="ECO:0000313" key="9">
    <source>
        <dbReference type="EMBL" id="SLN35410.1"/>
    </source>
</evidence>
<proteinExistence type="predicted"/>
<gene>
    <name evidence="9" type="primary">bmr3</name>
    <name evidence="9" type="ORF">AQS8620_01230</name>
</gene>
<evidence type="ECO:0000256" key="4">
    <source>
        <dbReference type="ARBA" id="ARBA00022692"/>
    </source>
</evidence>
<feature type="transmembrane region" description="Helical" evidence="7">
    <location>
        <begin position="168"/>
        <end position="187"/>
    </location>
</feature>
<feature type="transmembrane region" description="Helical" evidence="7">
    <location>
        <begin position="138"/>
        <end position="156"/>
    </location>
</feature>
<evidence type="ECO:0000256" key="1">
    <source>
        <dbReference type="ARBA" id="ARBA00004651"/>
    </source>
</evidence>
<dbReference type="InterPro" id="IPR020846">
    <property type="entry name" value="MFS_dom"/>
</dbReference>
<evidence type="ECO:0000256" key="2">
    <source>
        <dbReference type="ARBA" id="ARBA00022448"/>
    </source>
</evidence>
<dbReference type="Gene3D" id="1.20.1250.20">
    <property type="entry name" value="MFS general substrate transporter like domains"/>
    <property type="match status" value="1"/>
</dbReference>
<dbReference type="NCBIfam" id="TIGR00711">
    <property type="entry name" value="efflux_EmrB"/>
    <property type="match status" value="1"/>
</dbReference>
<dbReference type="EMBL" id="FWFS01000004">
    <property type="protein sequence ID" value="SLN35410.1"/>
    <property type="molecule type" value="Genomic_DNA"/>
</dbReference>
<dbReference type="PANTHER" id="PTHR23501">
    <property type="entry name" value="MAJOR FACILITATOR SUPERFAMILY"/>
    <property type="match status" value="1"/>
</dbReference>
<keyword evidence="5 7" id="KW-1133">Transmembrane helix</keyword>
<keyword evidence="4 7" id="KW-0812">Transmembrane</keyword>
<feature type="transmembrane region" description="Helical" evidence="7">
    <location>
        <begin position="106"/>
        <end position="132"/>
    </location>
</feature>
<dbReference type="Pfam" id="PF07690">
    <property type="entry name" value="MFS_1"/>
    <property type="match status" value="1"/>
</dbReference>
<feature type="transmembrane region" description="Helical" evidence="7">
    <location>
        <begin position="38"/>
        <end position="63"/>
    </location>
</feature>
<sequence>MPASSPATPPVLTAGARIEAQKAALTQAPKTDPGESRVGVVIGSVAVLMLLAALDQTIVSTALPTIVADLGGLDHLSWVVTAYMLASTVVAPLYGKLGDLYGRRTIVIFAVCVFLLGSMLCGVANSMTFLILARALQGLGGGGLFVLALSIIGDVIPPRERGKVQGVFAGVFGVASVAGPLLGGWFVQALSWHWIFFVNLPFGILALAGFIFGFRANPERVSHKIDYAGALALSVTLAGIVLVTSLGGSTLAFSDPVLLAILAAALLGFLAFILAERRAVEPVLPLDLFKNNVFLVTSIVSLLSGAMMFGALTYIPIYLQIAKGTTPTQSGLQLISMTFGILTASNIAGRYMGKTGKYKALPIIGFTLGLVAMLMLTQLDASTSSPYLWGALLLLGAGMGSIFPVVTTAVQNAVPKNRLGTATAAGLMFRQVGGSVAVAFFGALFAVRMAASMGGSGESAALGNVAELGPQMISGLSAQAQAALAANVSGALHPIYYITAVLCALGLAMSFFLKEIPLTNRHVPKGE</sequence>
<protein>
    <submittedName>
        <fullName evidence="9">Multidrug resistance protein 3</fullName>
    </submittedName>
</protein>
<accession>A0A1Y5S9B8</accession>
<feature type="transmembrane region" description="Helical" evidence="7">
    <location>
        <begin position="495"/>
        <end position="513"/>
    </location>
</feature>
<dbReference type="FunFam" id="1.20.1720.10:FF:000004">
    <property type="entry name" value="EmrB/QacA family drug resistance transporter"/>
    <property type="match status" value="1"/>
</dbReference>
<comment type="subcellular location">
    <subcellularLocation>
        <location evidence="1">Cell membrane</location>
        <topology evidence="1">Multi-pass membrane protein</topology>
    </subcellularLocation>
</comment>
<dbReference type="InterPro" id="IPR004638">
    <property type="entry name" value="EmrB-like"/>
</dbReference>
<dbReference type="CDD" id="cd17502">
    <property type="entry name" value="MFS_Azr1_MDR_like"/>
    <property type="match status" value="1"/>
</dbReference>
<organism evidence="9 10">
    <name type="scientific">Aquimixticola soesokkakensis</name>
    <dbReference type="NCBI Taxonomy" id="1519096"/>
    <lineage>
        <taxon>Bacteria</taxon>
        <taxon>Pseudomonadati</taxon>
        <taxon>Pseudomonadota</taxon>
        <taxon>Alphaproteobacteria</taxon>
        <taxon>Rhodobacterales</taxon>
        <taxon>Paracoccaceae</taxon>
        <taxon>Aquimixticola</taxon>
    </lineage>
</organism>
<reference evidence="9 10" key="1">
    <citation type="submission" date="2017-03" db="EMBL/GenBank/DDBJ databases">
        <authorList>
            <person name="Afonso C.L."/>
            <person name="Miller P.J."/>
            <person name="Scott M.A."/>
            <person name="Spackman E."/>
            <person name="Goraichik I."/>
            <person name="Dimitrov K.M."/>
            <person name="Suarez D.L."/>
            <person name="Swayne D.E."/>
        </authorList>
    </citation>
    <scope>NUCLEOTIDE SEQUENCE [LARGE SCALE GENOMIC DNA]</scope>
    <source>
        <strain evidence="9 10">CECT 8620</strain>
    </source>
</reference>
<evidence type="ECO:0000256" key="6">
    <source>
        <dbReference type="ARBA" id="ARBA00023136"/>
    </source>
</evidence>